<evidence type="ECO:0000313" key="3">
    <source>
        <dbReference type="EMBL" id="PVX33051.1"/>
    </source>
</evidence>
<evidence type="ECO:0000256" key="1">
    <source>
        <dbReference type="ARBA" id="ARBA00005375"/>
    </source>
</evidence>
<dbReference type="PANTHER" id="PTHR11567:SF135">
    <property type="entry name" value="GLUCOSE-1-PHOSPHATASE"/>
    <property type="match status" value="1"/>
</dbReference>
<dbReference type="Proteomes" id="UP000245909">
    <property type="component" value="Unassembled WGS sequence"/>
</dbReference>
<comment type="similarity">
    <text evidence="1">Belongs to the histidine acid phosphatase family.</text>
</comment>
<dbReference type="InterPro" id="IPR033379">
    <property type="entry name" value="Acid_Pase_AS"/>
</dbReference>
<dbReference type="PANTHER" id="PTHR11567">
    <property type="entry name" value="ACID PHOSPHATASE-RELATED"/>
    <property type="match status" value="1"/>
</dbReference>
<evidence type="ECO:0000256" key="2">
    <source>
        <dbReference type="SAM" id="SignalP"/>
    </source>
</evidence>
<dbReference type="GO" id="GO:0050308">
    <property type="term" value="F:sugar-phosphatase activity"/>
    <property type="evidence" value="ECO:0007669"/>
    <property type="project" value="TreeGrafter"/>
</dbReference>
<dbReference type="RefSeq" id="WP_116632041.1">
    <property type="nucleotide sequence ID" value="NZ_QENU01000009.1"/>
</dbReference>
<name>A0A2U0SNY9_9PAST</name>
<dbReference type="GO" id="GO:0030288">
    <property type="term" value="C:outer membrane-bounded periplasmic space"/>
    <property type="evidence" value="ECO:0007669"/>
    <property type="project" value="TreeGrafter"/>
</dbReference>
<sequence length="432" mass="48528">MKKLTFLSSIIMLALSQTAYANTTTDIAAKQAQLHDNYQLQQVVVLSRHNIRAPLSGKDSKLGKVTSHQWIDWSANPSELTSRGGILETAMGQYFRKWLESEGVFTEGKCPTVDEINVYANSMQRTIATAEYFAAAFSPTCAVEVNHRFAPSKMDPIFFPRLTKTSPEFEAQAMKEINQLDNQNSLKALTETLKPSFQIIENVLDMKDSPACKNENICQLDDFDTKMIFKQNQEPNLSGSLKLATSIADALVLQYFEANDEQAAFGKKLSSADWEAISKVKDVYGDILFTAPSVAANVAHPLITYMKDELNAKDRKFTYLVGHDSNIGSVTKALGVEDYSLPNTIEKKTPIGSKLVFEKWVNKQTQQAYVAINLVYQTTNQLRHIQPLDLKNKPMIYTLKLEGLTPNDMGLYDFNDVNARFQQAISQYEQIK</sequence>
<accession>A0A2U0SNY9</accession>
<dbReference type="InterPro" id="IPR029033">
    <property type="entry name" value="His_PPase_superfam"/>
</dbReference>
<dbReference type="InterPro" id="IPR050645">
    <property type="entry name" value="Histidine_acid_phosphatase"/>
</dbReference>
<reference evidence="3 4" key="1">
    <citation type="submission" date="2018-05" db="EMBL/GenBank/DDBJ databases">
        <title>Genomic Encyclopedia of Type Strains, Phase IV (KMG-IV): sequencing the most valuable type-strain genomes for metagenomic binning, comparative biology and taxonomic classification.</title>
        <authorList>
            <person name="Goeker M."/>
        </authorList>
    </citation>
    <scope>NUCLEOTIDE SEQUENCE [LARGE SCALE GENOMIC DNA]</scope>
    <source>
        <strain evidence="3 4">DSM 22999</strain>
    </source>
</reference>
<dbReference type="OrthoDB" id="395886at2"/>
<comment type="caution">
    <text evidence="3">The sequence shown here is derived from an EMBL/GenBank/DDBJ whole genome shotgun (WGS) entry which is preliminary data.</text>
</comment>
<dbReference type="SUPFAM" id="SSF53254">
    <property type="entry name" value="Phosphoglycerate mutase-like"/>
    <property type="match status" value="1"/>
</dbReference>
<dbReference type="Pfam" id="PF00328">
    <property type="entry name" value="His_Phos_2"/>
    <property type="match status" value="1"/>
</dbReference>
<keyword evidence="4" id="KW-1185">Reference proteome</keyword>
<evidence type="ECO:0000313" key="4">
    <source>
        <dbReference type="Proteomes" id="UP000245909"/>
    </source>
</evidence>
<feature type="signal peptide" evidence="2">
    <location>
        <begin position="1"/>
        <end position="21"/>
    </location>
</feature>
<keyword evidence="2" id="KW-0732">Signal</keyword>
<dbReference type="InterPro" id="IPR000560">
    <property type="entry name" value="His_Pase_clade-2"/>
</dbReference>
<dbReference type="CDD" id="cd07061">
    <property type="entry name" value="HP_HAP_like"/>
    <property type="match status" value="1"/>
</dbReference>
<dbReference type="PROSITE" id="PS00616">
    <property type="entry name" value="HIS_ACID_PHOSPHAT_1"/>
    <property type="match status" value="1"/>
</dbReference>
<protein>
    <submittedName>
        <fullName evidence="3">Glucose-1-phosphatase</fullName>
    </submittedName>
</protein>
<organism evidence="3 4">
    <name type="scientific">Alitibacter langaaensis DSM 22999</name>
    <dbReference type="NCBI Taxonomy" id="1122935"/>
    <lineage>
        <taxon>Bacteria</taxon>
        <taxon>Pseudomonadati</taxon>
        <taxon>Pseudomonadota</taxon>
        <taxon>Gammaproteobacteria</taxon>
        <taxon>Pasteurellales</taxon>
        <taxon>Pasteurellaceae</taxon>
        <taxon>Alitibacter</taxon>
    </lineage>
</organism>
<dbReference type="AlphaFoldDB" id="A0A2U0SNY9"/>
<feature type="chain" id="PRO_5015589333" evidence="2">
    <location>
        <begin position="22"/>
        <end position="432"/>
    </location>
</feature>
<dbReference type="EMBL" id="QENU01000009">
    <property type="protein sequence ID" value="PVX33051.1"/>
    <property type="molecule type" value="Genomic_DNA"/>
</dbReference>
<proteinExistence type="inferred from homology"/>
<gene>
    <name evidence="3" type="ORF">C8D76_10917</name>
</gene>
<dbReference type="Gene3D" id="3.40.50.1240">
    <property type="entry name" value="Phosphoglycerate mutase-like"/>
    <property type="match status" value="2"/>
</dbReference>